<keyword evidence="2" id="KW-1185">Reference proteome</keyword>
<reference evidence="1 2" key="1">
    <citation type="submission" date="2024-02" db="EMBL/GenBank/DDBJ databases">
        <title>Chromosome-scale genome assembly of the rough periwinkle Littorina saxatilis.</title>
        <authorList>
            <person name="De Jode A."/>
            <person name="Faria R."/>
            <person name="Formenti G."/>
            <person name="Sims Y."/>
            <person name="Smith T.P."/>
            <person name="Tracey A."/>
            <person name="Wood J.M.D."/>
            <person name="Zagrodzka Z.B."/>
            <person name="Johannesson K."/>
            <person name="Butlin R.K."/>
            <person name="Leder E.H."/>
        </authorList>
    </citation>
    <scope>NUCLEOTIDE SEQUENCE [LARGE SCALE GENOMIC DNA]</scope>
    <source>
        <strain evidence="1">Snail1</strain>
        <tissue evidence="1">Muscle</tissue>
    </source>
</reference>
<organism evidence="1 2">
    <name type="scientific">Littorina saxatilis</name>
    <dbReference type="NCBI Taxonomy" id="31220"/>
    <lineage>
        <taxon>Eukaryota</taxon>
        <taxon>Metazoa</taxon>
        <taxon>Spiralia</taxon>
        <taxon>Lophotrochozoa</taxon>
        <taxon>Mollusca</taxon>
        <taxon>Gastropoda</taxon>
        <taxon>Caenogastropoda</taxon>
        <taxon>Littorinimorpha</taxon>
        <taxon>Littorinoidea</taxon>
        <taxon>Littorinidae</taxon>
        <taxon>Littorina</taxon>
    </lineage>
</organism>
<dbReference type="EMBL" id="JBAMIC010000011">
    <property type="protein sequence ID" value="KAK7101340.1"/>
    <property type="molecule type" value="Genomic_DNA"/>
</dbReference>
<sequence length="71" mass="7967">MFSKFHIGDTPVCHCGITDMTVEHLLQHCPIHQKLRAETWSADTPVQEKIFGTLQSLRCTADFIRSSGVPV</sequence>
<name>A0AAN9B8M7_9CAEN</name>
<accession>A0AAN9B8M7</accession>
<gene>
    <name evidence="1" type="ORF">V1264_024132</name>
</gene>
<proteinExistence type="predicted"/>
<dbReference type="AlphaFoldDB" id="A0AAN9B8M7"/>
<evidence type="ECO:0000313" key="2">
    <source>
        <dbReference type="Proteomes" id="UP001374579"/>
    </source>
</evidence>
<dbReference type="Proteomes" id="UP001374579">
    <property type="component" value="Unassembled WGS sequence"/>
</dbReference>
<comment type="caution">
    <text evidence="1">The sequence shown here is derived from an EMBL/GenBank/DDBJ whole genome shotgun (WGS) entry which is preliminary data.</text>
</comment>
<protein>
    <submittedName>
        <fullName evidence="1">Uncharacterized protein</fullName>
    </submittedName>
</protein>
<evidence type="ECO:0000313" key="1">
    <source>
        <dbReference type="EMBL" id="KAK7101340.1"/>
    </source>
</evidence>